<gene>
    <name evidence="1" type="ORF">N1027_04370</name>
</gene>
<dbReference type="Proteomes" id="UP001165584">
    <property type="component" value="Unassembled WGS sequence"/>
</dbReference>
<protein>
    <submittedName>
        <fullName evidence="1">DUF3800 domain-containing protein</fullName>
    </submittedName>
</protein>
<comment type="caution">
    <text evidence="1">The sequence shown here is derived from an EMBL/GenBank/DDBJ whole genome shotgun (WGS) entry which is preliminary data.</text>
</comment>
<keyword evidence="2" id="KW-1185">Reference proteome</keyword>
<name>A0ABT2GMH7_9MICO</name>
<proteinExistence type="predicted"/>
<evidence type="ECO:0000313" key="1">
    <source>
        <dbReference type="EMBL" id="MCS5717368.1"/>
    </source>
</evidence>
<evidence type="ECO:0000313" key="2">
    <source>
        <dbReference type="Proteomes" id="UP001165584"/>
    </source>
</evidence>
<organism evidence="1 2">
    <name type="scientific">Herbiconiux aconitum</name>
    <dbReference type="NCBI Taxonomy" id="2970913"/>
    <lineage>
        <taxon>Bacteria</taxon>
        <taxon>Bacillati</taxon>
        <taxon>Actinomycetota</taxon>
        <taxon>Actinomycetes</taxon>
        <taxon>Micrococcales</taxon>
        <taxon>Microbacteriaceae</taxon>
        <taxon>Herbiconiux</taxon>
    </lineage>
</organism>
<dbReference type="InterPro" id="IPR024524">
    <property type="entry name" value="DUF3800"/>
</dbReference>
<dbReference type="Pfam" id="PF12686">
    <property type="entry name" value="DUF3800"/>
    <property type="match status" value="1"/>
</dbReference>
<dbReference type="RefSeq" id="WP_259505559.1">
    <property type="nucleotide sequence ID" value="NZ_JANLCM010000001.1"/>
</dbReference>
<accession>A0ABT2GMH7</accession>
<dbReference type="EMBL" id="JANLCM010000001">
    <property type="protein sequence ID" value="MCS5717368.1"/>
    <property type="molecule type" value="Genomic_DNA"/>
</dbReference>
<sequence>MGNDISPYDVALMFGLERVFLQLQSRGQAGRRTFVIFESRGKSEDSALKAEFERIMATTRMRGMPQTLEFMIASKQVNSPGLQLADMVARPIGVHLIRPQQTNRAWDVVCRKIARSKTGEVLGYGLKVYP</sequence>
<reference evidence="1" key="1">
    <citation type="submission" date="2022-08" db="EMBL/GenBank/DDBJ databases">
        <authorList>
            <person name="Deng Y."/>
            <person name="Han X.-F."/>
            <person name="Zhang Y.-Q."/>
        </authorList>
    </citation>
    <scope>NUCLEOTIDE SEQUENCE</scope>
    <source>
        <strain evidence="1">CPCC 205763</strain>
    </source>
</reference>